<evidence type="ECO:0000256" key="3">
    <source>
        <dbReference type="ARBA" id="ARBA00022679"/>
    </source>
</evidence>
<dbReference type="Pfam" id="PF02780">
    <property type="entry name" value="Transketolase_C"/>
    <property type="match status" value="1"/>
</dbReference>
<keyword evidence="4" id="KW-0786">Thiamine pyrophosphate</keyword>
<reference evidence="7" key="1">
    <citation type="submission" date="2017-09" db="EMBL/GenBank/DDBJ databases">
        <title>Depth-based differentiation of microbial function through sediment-hosted aquifers and enrichment of novel symbionts in the deep terrestrial subsurface.</title>
        <authorList>
            <person name="Probst A.J."/>
            <person name="Ladd B."/>
            <person name="Jarett J.K."/>
            <person name="Geller-Mcgrath D.E."/>
            <person name="Sieber C.M.K."/>
            <person name="Emerson J.B."/>
            <person name="Anantharaman K."/>
            <person name="Thomas B.C."/>
            <person name="Malmstrom R."/>
            <person name="Stieglmeier M."/>
            <person name="Klingl A."/>
            <person name="Woyke T."/>
            <person name="Ryan C.M."/>
            <person name="Banfield J.F."/>
        </authorList>
    </citation>
    <scope>NUCLEOTIDE SEQUENCE [LARGE SCALE GENOMIC DNA]</scope>
</reference>
<comment type="caution">
    <text evidence="6">The sequence shown here is derived from an EMBL/GenBank/DDBJ whole genome shotgun (WGS) entry which is preliminary data.</text>
</comment>
<organism evidence="6 7">
    <name type="scientific">Candidatus Harrisonbacteria bacterium CG10_big_fil_rev_8_21_14_0_10_45_28</name>
    <dbReference type="NCBI Taxonomy" id="1974586"/>
    <lineage>
        <taxon>Bacteria</taxon>
        <taxon>Candidatus Harrisoniibacteriota</taxon>
    </lineage>
</organism>
<dbReference type="CDD" id="cd07033">
    <property type="entry name" value="TPP_PYR_DXS_TK_like"/>
    <property type="match status" value="1"/>
</dbReference>
<dbReference type="PANTHER" id="PTHR43825:SF1">
    <property type="entry name" value="TRANSKETOLASE-LIKE PYRIMIDINE-BINDING DOMAIN-CONTAINING PROTEIN"/>
    <property type="match status" value="1"/>
</dbReference>
<name>A0A2H0UMR9_9BACT</name>
<dbReference type="InterPro" id="IPR051157">
    <property type="entry name" value="PDH/Transketolase"/>
</dbReference>
<accession>A0A2H0UMR9</accession>
<gene>
    <name evidence="6" type="ORF">COU10_03240</name>
</gene>
<dbReference type="GO" id="GO:0016740">
    <property type="term" value="F:transferase activity"/>
    <property type="evidence" value="ECO:0007669"/>
    <property type="project" value="UniProtKB-KW"/>
</dbReference>
<dbReference type="Gene3D" id="3.40.50.920">
    <property type="match status" value="1"/>
</dbReference>
<dbReference type="SUPFAM" id="SSF52518">
    <property type="entry name" value="Thiamin diphosphate-binding fold (THDP-binding)"/>
    <property type="match status" value="1"/>
</dbReference>
<evidence type="ECO:0000256" key="2">
    <source>
        <dbReference type="ARBA" id="ARBA00007131"/>
    </source>
</evidence>
<keyword evidence="3" id="KW-0808">Transferase</keyword>
<dbReference type="InterPro" id="IPR005475">
    <property type="entry name" value="Transketolase-like_Pyr-bd"/>
</dbReference>
<dbReference type="InterPro" id="IPR009014">
    <property type="entry name" value="Transketo_C/PFOR_II"/>
</dbReference>
<dbReference type="InterPro" id="IPR033248">
    <property type="entry name" value="Transketolase_C"/>
</dbReference>
<evidence type="ECO:0000256" key="1">
    <source>
        <dbReference type="ARBA" id="ARBA00001964"/>
    </source>
</evidence>
<dbReference type="PANTHER" id="PTHR43825">
    <property type="entry name" value="PYRUVATE DEHYDROGENASE E1 COMPONENT"/>
    <property type="match status" value="1"/>
</dbReference>
<dbReference type="Gene3D" id="3.40.50.970">
    <property type="match status" value="1"/>
</dbReference>
<evidence type="ECO:0000313" key="7">
    <source>
        <dbReference type="Proteomes" id="UP000230903"/>
    </source>
</evidence>
<evidence type="ECO:0000313" key="6">
    <source>
        <dbReference type="EMBL" id="PIR87717.1"/>
    </source>
</evidence>
<dbReference type="AlphaFoldDB" id="A0A2H0UMR9"/>
<dbReference type="PROSITE" id="PS00802">
    <property type="entry name" value="TRANSKETOLASE_2"/>
    <property type="match status" value="1"/>
</dbReference>
<dbReference type="Pfam" id="PF02779">
    <property type="entry name" value="Transket_pyr"/>
    <property type="match status" value="1"/>
</dbReference>
<dbReference type="SMART" id="SM00861">
    <property type="entry name" value="Transket_pyr"/>
    <property type="match status" value="1"/>
</dbReference>
<dbReference type="EMBL" id="PFBC01000051">
    <property type="protein sequence ID" value="PIR87717.1"/>
    <property type="molecule type" value="Genomic_DNA"/>
</dbReference>
<dbReference type="InterPro" id="IPR020826">
    <property type="entry name" value="Transketolase_BS"/>
</dbReference>
<evidence type="ECO:0000259" key="5">
    <source>
        <dbReference type="SMART" id="SM00861"/>
    </source>
</evidence>
<proteinExistence type="inferred from homology"/>
<evidence type="ECO:0000256" key="4">
    <source>
        <dbReference type="ARBA" id="ARBA00023052"/>
    </source>
</evidence>
<comment type="similarity">
    <text evidence="2">Belongs to the transketolase family.</text>
</comment>
<comment type="cofactor">
    <cofactor evidence="1">
        <name>thiamine diphosphate</name>
        <dbReference type="ChEBI" id="CHEBI:58937"/>
    </cofactor>
</comment>
<dbReference type="Proteomes" id="UP000230903">
    <property type="component" value="Unassembled WGS sequence"/>
</dbReference>
<dbReference type="FunFam" id="3.40.50.970:FF:000129">
    <property type="entry name" value="Transketolase"/>
    <property type="match status" value="1"/>
</dbReference>
<protein>
    <submittedName>
        <fullName evidence="6">Transketolase</fullName>
    </submittedName>
</protein>
<dbReference type="SUPFAM" id="SSF52922">
    <property type="entry name" value="TK C-terminal domain-like"/>
    <property type="match status" value="1"/>
</dbReference>
<dbReference type="InterPro" id="IPR029061">
    <property type="entry name" value="THDP-binding"/>
</dbReference>
<feature type="domain" description="Transketolase-like pyrimidine-binding" evidence="5">
    <location>
        <begin position="18"/>
        <end position="183"/>
    </location>
</feature>
<sequence>MTPIKLNEKLFTEDMEKKPTRDGFGLGLVEAGEKNKNVVALCADLTESTRMNWFSEKFPERFFQVGVAEQNLVTIAAGLAVTGKVPFTSSYATFSPGRNWEQIRTTIAYNDANVKIAGHHAGIATGPDGATHQAIEDVATMRSVPNMRVIVPLDAVEAKKATLAAAHIVGPVYLRFSREKTPIITTESTPFTPGKVVELYRSKKKPQVAIIGCGPILYQGLIAGKKLEKEHGIGSVVINSHTIKPLDTKAIVDAGKKYGAIVTVEEHQVLGGLGGAIAEVLASHQPTPIEFIGMQDKFGQSGDYEELIKEYKMDPGSIIKAVLKVLKRKSK</sequence>